<proteinExistence type="inferred from homology"/>
<dbReference type="GO" id="GO:0035435">
    <property type="term" value="P:phosphate ion transmembrane transport"/>
    <property type="evidence" value="ECO:0007669"/>
    <property type="project" value="InterPro"/>
</dbReference>
<dbReference type="CDD" id="cd13565">
    <property type="entry name" value="PBP2_PstS"/>
    <property type="match status" value="1"/>
</dbReference>
<dbReference type="Pfam" id="PF12849">
    <property type="entry name" value="PBP_like_2"/>
    <property type="match status" value="1"/>
</dbReference>
<organism evidence="9 10">
    <name type="scientific">Mycobacterium helveticum</name>
    <dbReference type="NCBI Taxonomy" id="2592811"/>
    <lineage>
        <taxon>Bacteria</taxon>
        <taxon>Bacillati</taxon>
        <taxon>Actinomycetota</taxon>
        <taxon>Actinomycetes</taxon>
        <taxon>Mycobacteriales</taxon>
        <taxon>Mycobacteriaceae</taxon>
        <taxon>Mycobacterium</taxon>
    </lineage>
</organism>
<keyword evidence="10" id="KW-1185">Reference proteome</keyword>
<keyword evidence="6" id="KW-0449">Lipoprotein</keyword>
<protein>
    <recommendedName>
        <fullName evidence="7">Phosphate-binding protein</fullName>
    </recommendedName>
</protein>
<dbReference type="PANTHER" id="PTHR42996">
    <property type="entry name" value="PHOSPHATE-BINDING PROTEIN PSTS"/>
    <property type="match status" value="1"/>
</dbReference>
<comment type="similarity">
    <text evidence="1 7">Belongs to the PstS family.</text>
</comment>
<name>A0A557XHD6_9MYCO</name>
<evidence type="ECO:0000256" key="7">
    <source>
        <dbReference type="PIRNR" id="PIRNR002756"/>
    </source>
</evidence>
<dbReference type="InterPro" id="IPR050962">
    <property type="entry name" value="Phosphate-bind_PstS"/>
</dbReference>
<dbReference type="AlphaFoldDB" id="A0A557XHD6"/>
<dbReference type="PIRSF" id="PIRSF002756">
    <property type="entry name" value="PstS"/>
    <property type="match status" value="1"/>
</dbReference>
<gene>
    <name evidence="9" type="primary">pstS</name>
    <name evidence="9" type="ORF">FPZ47_20695</name>
</gene>
<dbReference type="InterPro" id="IPR005673">
    <property type="entry name" value="ABC_phos-bd_PstS"/>
</dbReference>
<sequence>MSATMRGHRWAEEASMLGKTTITAVVAIAAAGWVTACGSTSNVGAGSNGQTAQAGQICGRQAAAKPGYPRTVPKIDGGANTLSGAGSTFVAPVMSVWTKNYSQSDGVQVAYQSIGSGGGVQQIFAGTVDFGASDTPMKDSELAAAKSGAILHIPLTLGAVVPTYNVKGVQTGLKFDGDTLGKIFAGKITKWNDPALVALNPGITLPDQPIAVAHRSDGSGTTAVWTDFLTKESPTWVQTLGGPDRSFGKDIAWPVGIGGKGNEGVSGIINQTEGGIGYVELAYALAQNLNYGQVKNKAGNFIQPCVATITAGTQGIAYPRDLRVSLTDGPNPNAYPITGTTYALVYQNQTNAPKAKALVNFFAWVLSTGQDDAASVNYAPLGKDLQGLAMEQVHKITLNGSPVAP</sequence>
<dbReference type="OrthoDB" id="9801510at2"/>
<comment type="caution">
    <text evidence="9">The sequence shown here is derived from an EMBL/GenBank/DDBJ whole genome shotgun (WGS) entry which is preliminary data.</text>
</comment>
<dbReference type="NCBIfam" id="TIGR00975">
    <property type="entry name" value="3a0107s03"/>
    <property type="match status" value="1"/>
</dbReference>
<evidence type="ECO:0000256" key="2">
    <source>
        <dbReference type="ARBA" id="ARBA00022448"/>
    </source>
</evidence>
<keyword evidence="3 7" id="KW-0592">Phosphate transport</keyword>
<dbReference type="SUPFAM" id="SSF53850">
    <property type="entry name" value="Periplasmic binding protein-like II"/>
    <property type="match status" value="1"/>
</dbReference>
<keyword evidence="2 7" id="KW-0813">Transport</keyword>
<evidence type="ECO:0000256" key="6">
    <source>
        <dbReference type="ARBA" id="ARBA00023288"/>
    </source>
</evidence>
<dbReference type="EMBL" id="VMQU01000107">
    <property type="protein sequence ID" value="TVS85023.1"/>
    <property type="molecule type" value="Genomic_DNA"/>
</dbReference>
<dbReference type="GO" id="GO:0043190">
    <property type="term" value="C:ATP-binding cassette (ABC) transporter complex"/>
    <property type="evidence" value="ECO:0007669"/>
    <property type="project" value="InterPro"/>
</dbReference>
<dbReference type="InterPro" id="IPR024370">
    <property type="entry name" value="PBP_domain"/>
</dbReference>
<dbReference type="GO" id="GO:0042301">
    <property type="term" value="F:phosphate ion binding"/>
    <property type="evidence" value="ECO:0007669"/>
    <property type="project" value="InterPro"/>
</dbReference>
<keyword evidence="4" id="KW-0732">Signal</keyword>
<dbReference type="PANTHER" id="PTHR42996:SF1">
    <property type="entry name" value="PHOSPHATE-BINDING PROTEIN PSTS"/>
    <property type="match status" value="1"/>
</dbReference>
<evidence type="ECO:0000256" key="4">
    <source>
        <dbReference type="ARBA" id="ARBA00022729"/>
    </source>
</evidence>
<evidence type="ECO:0000256" key="3">
    <source>
        <dbReference type="ARBA" id="ARBA00022592"/>
    </source>
</evidence>
<reference evidence="9 10" key="1">
    <citation type="submission" date="2019-07" db="EMBL/GenBank/DDBJ databases">
        <title>New Mycobacterium species.</title>
        <authorList>
            <person name="Tortoli E."/>
            <person name="Ghielmetti G."/>
            <person name="Friedel U."/>
            <person name="Trovato A."/>
        </authorList>
    </citation>
    <scope>NUCLEOTIDE SEQUENCE [LARGE SCALE GENOMIC DNA]</scope>
    <source>
        <strain evidence="9 10">16-83</strain>
    </source>
</reference>
<evidence type="ECO:0000256" key="5">
    <source>
        <dbReference type="ARBA" id="ARBA00023139"/>
    </source>
</evidence>
<evidence type="ECO:0000259" key="8">
    <source>
        <dbReference type="Pfam" id="PF12849"/>
    </source>
</evidence>
<evidence type="ECO:0000313" key="9">
    <source>
        <dbReference type="EMBL" id="TVS85023.1"/>
    </source>
</evidence>
<dbReference type="Gene3D" id="3.40.190.10">
    <property type="entry name" value="Periplasmic binding protein-like II"/>
    <property type="match status" value="2"/>
</dbReference>
<dbReference type="Proteomes" id="UP000320513">
    <property type="component" value="Unassembled WGS sequence"/>
</dbReference>
<evidence type="ECO:0000256" key="1">
    <source>
        <dbReference type="ARBA" id="ARBA00008725"/>
    </source>
</evidence>
<accession>A0A557XHD6</accession>
<keyword evidence="5" id="KW-0564">Palmitate</keyword>
<evidence type="ECO:0000313" key="10">
    <source>
        <dbReference type="Proteomes" id="UP000320513"/>
    </source>
</evidence>
<feature type="domain" description="PBP" evidence="8">
    <location>
        <begin position="78"/>
        <end position="363"/>
    </location>
</feature>